<dbReference type="Pfam" id="PF13374">
    <property type="entry name" value="TPR_10"/>
    <property type="match status" value="2"/>
</dbReference>
<feature type="compositionally biased region" description="Basic and acidic residues" evidence="1">
    <location>
        <begin position="571"/>
        <end position="581"/>
    </location>
</feature>
<organism evidence="2 3">
    <name type="scientific">Actinomadura vinacea</name>
    <dbReference type="NCBI Taxonomy" id="115336"/>
    <lineage>
        <taxon>Bacteria</taxon>
        <taxon>Bacillati</taxon>
        <taxon>Actinomycetota</taxon>
        <taxon>Actinomycetes</taxon>
        <taxon>Streptosporangiales</taxon>
        <taxon>Thermomonosporaceae</taxon>
        <taxon>Actinomadura</taxon>
    </lineage>
</organism>
<dbReference type="InterPro" id="IPR011990">
    <property type="entry name" value="TPR-like_helical_dom_sf"/>
</dbReference>
<feature type="region of interest" description="Disordered" evidence="1">
    <location>
        <begin position="32"/>
        <end position="93"/>
    </location>
</feature>
<dbReference type="SUPFAM" id="SSF48452">
    <property type="entry name" value="TPR-like"/>
    <property type="match status" value="2"/>
</dbReference>
<evidence type="ECO:0000313" key="3">
    <source>
        <dbReference type="Proteomes" id="UP001501231"/>
    </source>
</evidence>
<dbReference type="Gene3D" id="1.25.40.10">
    <property type="entry name" value="Tetratricopeptide repeat domain"/>
    <property type="match status" value="3"/>
</dbReference>
<sequence length="1377" mass="144385">MIERLVDALDGVEPAPSAEELADALWLARFLDPPGGGRPEGGNGAGPRTADASGTGPGAAEFTPGNGTASGDAAHGEGPSGSTNGRAQAAAPAKTGAGIGAELGTVAGAGNGAVPGEPAASVRQAGLYLPGSLPGGDAKVSFPVRSPTLPALPRTLKLARALRPLRLDVPAPGPGRLNAKRTVRRFAETGVWAPQLDPVPERRFALVLVVDVAASMTVWRHTADELRLLLERLGAFRDVRIRYLDTDADTDGLRLGTDSAGAEGRRIVLVVSDCIGAAWQDGRAAALLERWGRSGAVAIVQPLPQRLWRRCAAATEQVYLRASAPGAANARLAVRARERGAAVPPGVAVPVLELDRRWLAPWAAMVAGSGREIAGEALFTGRPVAERPAPSQAAQEGEPTALERVLRFRASASPQAFELAGYLAAAPLRLPVMRLVQRAMLPRSTPAHFAEVFLGGLMRVADGDARDPSAVAYEFHDGVRDVLLGGLRRNEALTVLREVWGTVRDRLGSSLDFPALLAAVQDDAAVLPPDQPFAQVAARVLARLGGSYGEVARRLTAAAGEGTPVPAGGPGDDRPDEKPAERGVPSLFAGVPPRDPGFHGRDDLIPRVAGALRDAGTVVLLPGTDGAPGGEGKTRLAVESTHARLRDYDLVWWIPAADTRSVRASLGALAHRLGTPSSDDLGVTVGNLLRALRGGLPGGGRWLLVYDDACDPADVLPLMPRGTGGGTGDVLVTSRDRRWARVAAAVEVGAFARSRSVSFLRRRVPWLPADAAERVAERCGDLPGALAQAAAWLTSTGDTDYAGLLDERIHADQADPYAAALGLTLERLDLADPAAADLLRLWSYLGSEPVPAGLLAGVTADETAVLSAMRALDRSEVARFDPDARTLQVSPSVRTVLRDRLPAAEQARMRDRVHAILIAATPELVTPHLLPSGLIDADGPDAAREVVADQLRLLLRSGDHETCRALAAEAVARWRARHGDFDALMHDAARALTDALEALGRPAEAAEIAADIVRGMGAQLGRAHPATVLAAGRLGAGGPMLRLRGDFKGAYERDEDFWRRVEQRYGRDHPETLHAAAAVAADLCLLGRFHEAHAIDAAGPERPRDGDRAALDVAYRLARDLHGLGRYDEAVRAQEAAIARAPALLGRDHALVLRAQAVHAGALRKAGRLTDAARLATLSLDGHLRRFGAEHPGAQAAKVTAALARAAAGSPGPGRVLAEEALASYRRTLGEDHPFTSACAIDLGILLRVVGDVQTALDTDRAALEALRRDGSMGPDHYYALCGAAGMAKDLYLLGELGAALDLAEHARDGFRARHGPRHPYTLACAHNVATIRRAAGLPGGAADPGALAGLLGEHHPEVRAAARGDLLDCDIALPPL</sequence>
<proteinExistence type="predicted"/>
<dbReference type="EMBL" id="BAAARW010000001">
    <property type="protein sequence ID" value="GAA2397661.1"/>
    <property type="molecule type" value="Genomic_DNA"/>
</dbReference>
<accession>A0ABN3I9W4</accession>
<dbReference type="InterPro" id="IPR027417">
    <property type="entry name" value="P-loop_NTPase"/>
</dbReference>
<dbReference type="NCBIfam" id="NF040586">
    <property type="entry name" value="FxSxx_TPR"/>
    <property type="match status" value="1"/>
</dbReference>
<reference evidence="2 3" key="1">
    <citation type="journal article" date="2019" name="Int. J. Syst. Evol. Microbiol.">
        <title>The Global Catalogue of Microorganisms (GCM) 10K type strain sequencing project: providing services to taxonomists for standard genome sequencing and annotation.</title>
        <authorList>
            <consortium name="The Broad Institute Genomics Platform"/>
            <consortium name="The Broad Institute Genome Sequencing Center for Infectious Disease"/>
            <person name="Wu L."/>
            <person name="Ma J."/>
        </authorList>
    </citation>
    <scope>NUCLEOTIDE SEQUENCE [LARGE SCALE GENOMIC DNA]</scope>
    <source>
        <strain evidence="2 3">JCM 3325</strain>
    </source>
</reference>
<dbReference type="NCBIfam" id="NF041121">
    <property type="entry name" value="SAV_2336_NTERM"/>
    <property type="match status" value="1"/>
</dbReference>
<evidence type="ECO:0000313" key="2">
    <source>
        <dbReference type="EMBL" id="GAA2397661.1"/>
    </source>
</evidence>
<dbReference type="SUPFAM" id="SSF52540">
    <property type="entry name" value="P-loop containing nucleoside triphosphate hydrolases"/>
    <property type="match status" value="1"/>
</dbReference>
<protein>
    <submittedName>
        <fullName evidence="2">FxSxx-COOH system tetratricopeptide repeat protein</fullName>
    </submittedName>
</protein>
<dbReference type="InterPro" id="IPR047738">
    <property type="entry name" value="SAV_2336-like_N"/>
</dbReference>
<gene>
    <name evidence="2" type="primary">fxsT</name>
    <name evidence="2" type="ORF">GCM10010191_00400</name>
</gene>
<comment type="caution">
    <text evidence="2">The sequence shown here is derived from an EMBL/GenBank/DDBJ whole genome shotgun (WGS) entry which is preliminary data.</text>
</comment>
<feature type="region of interest" description="Disordered" evidence="1">
    <location>
        <begin position="559"/>
        <end position="595"/>
    </location>
</feature>
<dbReference type="PANTHER" id="PTHR46082:SF6">
    <property type="entry name" value="AAA+ ATPASE DOMAIN-CONTAINING PROTEIN-RELATED"/>
    <property type="match status" value="1"/>
</dbReference>
<name>A0ABN3I9W4_9ACTN</name>
<dbReference type="Proteomes" id="UP001501231">
    <property type="component" value="Unassembled WGS sequence"/>
</dbReference>
<feature type="compositionally biased region" description="Gly residues" evidence="1">
    <location>
        <begin position="34"/>
        <end position="45"/>
    </location>
</feature>
<keyword evidence="3" id="KW-1185">Reference proteome</keyword>
<dbReference type="PANTHER" id="PTHR46082">
    <property type="entry name" value="ATP/GTP-BINDING PROTEIN-RELATED"/>
    <property type="match status" value="1"/>
</dbReference>
<dbReference type="Gene3D" id="3.40.50.300">
    <property type="entry name" value="P-loop containing nucleotide triphosphate hydrolases"/>
    <property type="match status" value="1"/>
</dbReference>
<evidence type="ECO:0000256" key="1">
    <source>
        <dbReference type="SAM" id="MobiDB-lite"/>
    </source>
</evidence>
<dbReference type="RefSeq" id="WP_344586168.1">
    <property type="nucleotide sequence ID" value="NZ_BAAARW010000001.1"/>
</dbReference>
<dbReference type="InterPro" id="IPR053137">
    <property type="entry name" value="NLR-like"/>
</dbReference>